<gene>
    <name evidence="2" type="ORF">GKZ28_01665</name>
</gene>
<dbReference type="AlphaFoldDB" id="A0A964W0W5"/>
<evidence type="ECO:0000313" key="3">
    <source>
        <dbReference type="Proteomes" id="UP000656077"/>
    </source>
</evidence>
<dbReference type="GO" id="GO:0006310">
    <property type="term" value="P:DNA recombination"/>
    <property type="evidence" value="ECO:0007669"/>
    <property type="project" value="UniProtKB-KW"/>
</dbReference>
<accession>A0A964W0W5</accession>
<dbReference type="SUPFAM" id="SSF56349">
    <property type="entry name" value="DNA breaking-rejoining enzymes"/>
    <property type="match status" value="1"/>
</dbReference>
<evidence type="ECO:0000256" key="1">
    <source>
        <dbReference type="ARBA" id="ARBA00023172"/>
    </source>
</evidence>
<protein>
    <submittedName>
        <fullName evidence="2">Uncharacterized protein</fullName>
    </submittedName>
</protein>
<sequence length="600" mass="71006">MGTNKGNLILQSIPERKFIIDNYDIYRFKYKGQEIMISDDIWQFKEIKTDSGACFKSDFSEFGEKTKKISKIIMMDIILSNLGRGSIDKYIINYRNISKFLEGRNIVSCDLITKLDIDAYIEYLNLEIKTENERVRRKRCLKSLLVYISAIYNVDYSNYYGVLEESDTKLMKCQIKENKKPKVPQEVFLRTIELSMKNLEDNTLTIQEKILSALVLFITQTGMRQKDIIYLEKDRKKFKVIKGINERVAYLHHRTFKSEKGKMANNEGRWVYTYLSERAEKAYDTLIELLSTRESQYIFSNDQGGVKITATIERWIKKFYIRFADELGVYNREFDDLEKKSLDELVCSKFASKEVLIKNGWGSHSSSDFISIPTICQFRVSVCNELFDQGINIYWIMKHMQHLTEEMTLYYAREKDEEREFAKRVVKAILKDEYTLLGENGAELTKKIKEFLENGDIEVEKNLDSIIEKIVDEVPIREKKYGFCIKSSFGKKCKYNEFSCAFEECPNYFTSFLFVDISYERYKDFIKIIEYNLENEFNNQGELEKDKMIKFIRKTLLPELKQLKEKIDGNGFEYMLSEYKELEYLILNIDSIIMEVKKWL</sequence>
<reference evidence="2" key="1">
    <citation type="submission" date="2019-12" db="EMBL/GenBank/DDBJ databases">
        <title>Microbes associate with the intestines of laboratory mice.</title>
        <authorList>
            <person name="Navarre W."/>
            <person name="Wong E."/>
        </authorList>
    </citation>
    <scope>NUCLEOTIDE SEQUENCE</scope>
    <source>
        <strain evidence="2">NM79_F5</strain>
    </source>
</reference>
<name>A0A964W0W5_9CLOT</name>
<organism evidence="2 3">
    <name type="scientific">Clostridium chromiireducens</name>
    <dbReference type="NCBI Taxonomy" id="225345"/>
    <lineage>
        <taxon>Bacteria</taxon>
        <taxon>Bacillati</taxon>
        <taxon>Bacillota</taxon>
        <taxon>Clostridia</taxon>
        <taxon>Eubacteriales</taxon>
        <taxon>Clostridiaceae</taxon>
        <taxon>Clostridium</taxon>
    </lineage>
</organism>
<dbReference type="GO" id="GO:0003677">
    <property type="term" value="F:DNA binding"/>
    <property type="evidence" value="ECO:0007669"/>
    <property type="project" value="InterPro"/>
</dbReference>
<dbReference type="GO" id="GO:0015074">
    <property type="term" value="P:DNA integration"/>
    <property type="evidence" value="ECO:0007669"/>
    <property type="project" value="InterPro"/>
</dbReference>
<keyword evidence="1" id="KW-0233">DNA recombination</keyword>
<dbReference type="Proteomes" id="UP000656077">
    <property type="component" value="Unassembled WGS sequence"/>
</dbReference>
<dbReference type="InterPro" id="IPR013762">
    <property type="entry name" value="Integrase-like_cat_sf"/>
</dbReference>
<proteinExistence type="predicted"/>
<dbReference type="InterPro" id="IPR011010">
    <property type="entry name" value="DNA_brk_join_enz"/>
</dbReference>
<comment type="caution">
    <text evidence="2">The sequence shown here is derived from an EMBL/GenBank/DDBJ whole genome shotgun (WGS) entry which is preliminary data.</text>
</comment>
<dbReference type="Gene3D" id="1.10.443.10">
    <property type="entry name" value="Intergrase catalytic core"/>
    <property type="match status" value="1"/>
</dbReference>
<evidence type="ECO:0000313" key="2">
    <source>
        <dbReference type="EMBL" id="MVX62408.1"/>
    </source>
</evidence>
<dbReference type="EMBL" id="WSRQ01000002">
    <property type="protein sequence ID" value="MVX62408.1"/>
    <property type="molecule type" value="Genomic_DNA"/>
</dbReference>
<dbReference type="RefSeq" id="WP_160357832.1">
    <property type="nucleotide sequence ID" value="NZ_WSRQ01000002.1"/>
</dbReference>